<feature type="transmembrane region" description="Helical" evidence="1">
    <location>
        <begin position="134"/>
        <end position="156"/>
    </location>
</feature>
<keyword evidence="1" id="KW-0812">Transmembrane</keyword>
<feature type="transmembrane region" description="Helical" evidence="1">
    <location>
        <begin position="45"/>
        <end position="66"/>
    </location>
</feature>
<keyword evidence="1" id="KW-1133">Transmembrane helix</keyword>
<proteinExistence type="predicted"/>
<keyword evidence="1" id="KW-0472">Membrane</keyword>
<dbReference type="AlphaFoldDB" id="A0A3N2CRR6"/>
<sequence>MAPTTVGVPAVADGADERYRLVAAGCAIIAGAIHALVVPEHMAESVYAGAFFVVVAVGQFSLALVLRQIPDPRVLVAAVAGTLAVVVLYVVSSTVGLPFLPVHDHAAHAGEHLPVAGAVGDGTPVYPTSGIEPVGPLALICLGAELVLIAMLVGLLNGPRRQVVLNVLLGTGVLALGARAAGLLG</sequence>
<accession>A0A3N2CRR6</accession>
<dbReference type="RefSeq" id="WP_148076943.1">
    <property type="nucleotide sequence ID" value="NZ_RKHO01000001.1"/>
</dbReference>
<evidence type="ECO:0000313" key="2">
    <source>
        <dbReference type="EMBL" id="ROR90243.1"/>
    </source>
</evidence>
<dbReference type="EMBL" id="RKHO01000001">
    <property type="protein sequence ID" value="ROR90243.1"/>
    <property type="molecule type" value="Genomic_DNA"/>
</dbReference>
<gene>
    <name evidence="2" type="ORF">EDD33_1079</name>
</gene>
<feature type="transmembrane region" description="Helical" evidence="1">
    <location>
        <begin position="163"/>
        <end position="184"/>
    </location>
</feature>
<comment type="caution">
    <text evidence="2">The sequence shown here is derived from an EMBL/GenBank/DDBJ whole genome shotgun (WGS) entry which is preliminary data.</text>
</comment>
<keyword evidence="3" id="KW-1185">Reference proteome</keyword>
<name>A0A3N2CRR6_9ACTN</name>
<feature type="transmembrane region" description="Helical" evidence="1">
    <location>
        <begin position="73"/>
        <end position="91"/>
    </location>
</feature>
<evidence type="ECO:0000313" key="3">
    <source>
        <dbReference type="Proteomes" id="UP000281738"/>
    </source>
</evidence>
<evidence type="ECO:0000256" key="1">
    <source>
        <dbReference type="SAM" id="Phobius"/>
    </source>
</evidence>
<dbReference type="Proteomes" id="UP000281738">
    <property type="component" value="Unassembled WGS sequence"/>
</dbReference>
<organism evidence="2 3">
    <name type="scientific">Nocardioides aurantiacus</name>
    <dbReference type="NCBI Taxonomy" id="86796"/>
    <lineage>
        <taxon>Bacteria</taxon>
        <taxon>Bacillati</taxon>
        <taxon>Actinomycetota</taxon>
        <taxon>Actinomycetes</taxon>
        <taxon>Propionibacteriales</taxon>
        <taxon>Nocardioidaceae</taxon>
        <taxon>Nocardioides</taxon>
    </lineage>
</organism>
<feature type="transmembrane region" description="Helical" evidence="1">
    <location>
        <begin position="21"/>
        <end position="39"/>
    </location>
</feature>
<protein>
    <submittedName>
        <fullName evidence="2">Uncharacterized protein</fullName>
    </submittedName>
</protein>
<reference evidence="2 3" key="1">
    <citation type="submission" date="2018-11" db="EMBL/GenBank/DDBJ databases">
        <title>Sequencing the genomes of 1000 actinobacteria strains.</title>
        <authorList>
            <person name="Klenk H.-P."/>
        </authorList>
    </citation>
    <scope>NUCLEOTIDE SEQUENCE [LARGE SCALE GENOMIC DNA]</scope>
    <source>
        <strain evidence="2 3">DSM 12652</strain>
    </source>
</reference>